<sequence>MCRKSEALVLLAYGWFFWGESSACLNTTDGMINFFFTRTRRKTRGLAWGFHASTVLSGSISSRLLLFDCSRYSSRGERKAKERKGKGIQFRCFERQCAPFLFDPSVRL</sequence>
<reference evidence="2 3" key="1">
    <citation type="journal article" date="2018" name="Mol. Ecol.">
        <title>The obligate alkalophilic soda-lake fungus Sodiomyces alkalinus has shifted to a protein diet.</title>
        <authorList>
            <person name="Grum-Grzhimaylo A.A."/>
            <person name="Falkoski D.L."/>
            <person name="van den Heuvel J."/>
            <person name="Valero-Jimenez C.A."/>
            <person name="Min B."/>
            <person name="Choi I.G."/>
            <person name="Lipzen A."/>
            <person name="Daum C.G."/>
            <person name="Aanen D.K."/>
            <person name="Tsang A."/>
            <person name="Henrissat B."/>
            <person name="Bilanenko E.N."/>
            <person name="de Vries R.P."/>
            <person name="van Kan J.A.L."/>
            <person name="Grigoriev I.V."/>
            <person name="Debets A.J.M."/>
        </authorList>
    </citation>
    <scope>NUCLEOTIDE SEQUENCE [LARGE SCALE GENOMIC DNA]</scope>
    <source>
        <strain evidence="2 3">F11</strain>
    </source>
</reference>
<organism evidence="2 3">
    <name type="scientific">Sodiomyces alkalinus (strain CBS 110278 / VKM F-3762 / F11)</name>
    <name type="common">Alkaliphilic filamentous fungus</name>
    <dbReference type="NCBI Taxonomy" id="1314773"/>
    <lineage>
        <taxon>Eukaryota</taxon>
        <taxon>Fungi</taxon>
        <taxon>Dikarya</taxon>
        <taxon>Ascomycota</taxon>
        <taxon>Pezizomycotina</taxon>
        <taxon>Sordariomycetes</taxon>
        <taxon>Hypocreomycetidae</taxon>
        <taxon>Glomerellales</taxon>
        <taxon>Plectosphaerellaceae</taxon>
        <taxon>Sodiomyces</taxon>
    </lineage>
</organism>
<protein>
    <recommendedName>
        <fullName evidence="4">Secreted protein</fullName>
    </recommendedName>
</protein>
<keyword evidence="3" id="KW-1185">Reference proteome</keyword>
<evidence type="ECO:0000313" key="2">
    <source>
        <dbReference type="EMBL" id="ROT37313.1"/>
    </source>
</evidence>
<dbReference type="EMBL" id="ML119057">
    <property type="protein sequence ID" value="ROT37313.1"/>
    <property type="molecule type" value="Genomic_DNA"/>
</dbReference>
<dbReference type="Proteomes" id="UP000272025">
    <property type="component" value="Unassembled WGS sequence"/>
</dbReference>
<accession>A0A3N2PS26</accession>
<proteinExistence type="predicted"/>
<name>A0A3N2PS26_SODAK</name>
<gene>
    <name evidence="2" type="ORF">SODALDRAFT_194111</name>
</gene>
<evidence type="ECO:0000313" key="3">
    <source>
        <dbReference type="Proteomes" id="UP000272025"/>
    </source>
</evidence>
<dbReference type="RefSeq" id="XP_028465119.1">
    <property type="nucleotide sequence ID" value="XM_028607152.1"/>
</dbReference>
<dbReference type="GeneID" id="39575630"/>
<dbReference type="AlphaFoldDB" id="A0A3N2PS26"/>
<feature type="signal peptide" evidence="1">
    <location>
        <begin position="1"/>
        <end position="23"/>
    </location>
</feature>
<evidence type="ECO:0008006" key="4">
    <source>
        <dbReference type="Google" id="ProtNLM"/>
    </source>
</evidence>
<feature type="chain" id="PRO_5018104413" description="Secreted protein" evidence="1">
    <location>
        <begin position="24"/>
        <end position="108"/>
    </location>
</feature>
<keyword evidence="1" id="KW-0732">Signal</keyword>
<evidence type="ECO:0000256" key="1">
    <source>
        <dbReference type="SAM" id="SignalP"/>
    </source>
</evidence>